<organism evidence="2 3">
    <name type="scientific">Halobacillus salinarum</name>
    <dbReference type="NCBI Taxonomy" id="2932257"/>
    <lineage>
        <taxon>Bacteria</taxon>
        <taxon>Bacillati</taxon>
        <taxon>Bacillota</taxon>
        <taxon>Bacilli</taxon>
        <taxon>Bacillales</taxon>
        <taxon>Bacillaceae</taxon>
        <taxon>Halobacillus</taxon>
    </lineage>
</organism>
<dbReference type="EMBL" id="CP095073">
    <property type="protein sequence ID" value="UOQ44232.1"/>
    <property type="molecule type" value="Genomic_DNA"/>
</dbReference>
<dbReference type="PANTHER" id="PTHR43415">
    <property type="entry name" value="SPERMIDINE N(1)-ACETYLTRANSFERASE"/>
    <property type="match status" value="1"/>
</dbReference>
<dbReference type="SUPFAM" id="SSF55729">
    <property type="entry name" value="Acyl-CoA N-acyltransferases (Nat)"/>
    <property type="match status" value="1"/>
</dbReference>
<accession>A0ABY4EJK8</accession>
<proteinExistence type="predicted"/>
<gene>
    <name evidence="2" type="ORF">MUN89_20650</name>
</gene>
<protein>
    <submittedName>
        <fullName evidence="2">GNAT family N-acetyltransferase</fullName>
    </submittedName>
</protein>
<dbReference type="CDD" id="cd04301">
    <property type="entry name" value="NAT_SF"/>
    <property type="match status" value="1"/>
</dbReference>
<evidence type="ECO:0000259" key="1">
    <source>
        <dbReference type="PROSITE" id="PS51186"/>
    </source>
</evidence>
<dbReference type="Proteomes" id="UP000831787">
    <property type="component" value="Chromosome"/>
</dbReference>
<keyword evidence="3" id="KW-1185">Reference proteome</keyword>
<feature type="domain" description="N-acetyltransferase" evidence="1">
    <location>
        <begin position="12"/>
        <end position="178"/>
    </location>
</feature>
<dbReference type="PANTHER" id="PTHR43415:SF3">
    <property type="entry name" value="GNAT-FAMILY ACETYLTRANSFERASE"/>
    <property type="match status" value="1"/>
</dbReference>
<sequence>MLNEVGKFEREIRIRDAQLNDAQPILEIQRSVTSEEKYFITGLKEFNRTVEDVESWIDKLLQNDRERILVADLEGEVMAWAAFHSNDRKKLKHTGAVAMMVGEQFRNKGIGKQLIEELLEWATHHILIEKVSLGVFSTNERAIALYKSFGFKEEGRKLKEIKFAEDQYADDVLMYKFV</sequence>
<dbReference type="Gene3D" id="3.40.630.30">
    <property type="match status" value="1"/>
</dbReference>
<evidence type="ECO:0000313" key="2">
    <source>
        <dbReference type="EMBL" id="UOQ44232.1"/>
    </source>
</evidence>
<reference evidence="2 3" key="1">
    <citation type="submission" date="2022-04" db="EMBL/GenBank/DDBJ databases">
        <title>Halobacillus sp. isolated from saltern.</title>
        <authorList>
            <person name="Won M."/>
            <person name="Lee C.-M."/>
            <person name="Woen H.-Y."/>
            <person name="Kwon S.-W."/>
        </authorList>
    </citation>
    <scope>NUCLEOTIDE SEQUENCE [LARGE SCALE GENOMIC DNA]</scope>
    <source>
        <strain evidence="2 3">SSBR10-3</strain>
    </source>
</reference>
<dbReference type="PROSITE" id="PS51186">
    <property type="entry name" value="GNAT"/>
    <property type="match status" value="1"/>
</dbReference>
<name>A0ABY4EJK8_9BACI</name>
<dbReference type="InterPro" id="IPR016181">
    <property type="entry name" value="Acyl_CoA_acyltransferase"/>
</dbReference>
<evidence type="ECO:0000313" key="3">
    <source>
        <dbReference type="Proteomes" id="UP000831787"/>
    </source>
</evidence>
<dbReference type="InterPro" id="IPR000182">
    <property type="entry name" value="GNAT_dom"/>
</dbReference>
<dbReference type="Pfam" id="PF00583">
    <property type="entry name" value="Acetyltransf_1"/>
    <property type="match status" value="1"/>
</dbReference>
<dbReference type="RefSeq" id="WP_244710025.1">
    <property type="nucleotide sequence ID" value="NZ_CP095073.1"/>
</dbReference>